<reference evidence="2" key="1">
    <citation type="submission" date="2023-07" db="EMBL/GenBank/DDBJ databases">
        <title>draft genome sequence of fig (Ficus carica).</title>
        <authorList>
            <person name="Takahashi T."/>
            <person name="Nishimura K."/>
        </authorList>
    </citation>
    <scope>NUCLEOTIDE SEQUENCE</scope>
</reference>
<keyword evidence="3" id="KW-1185">Reference proteome</keyword>
<gene>
    <name evidence="2" type="ORF">TIFTF001_043643</name>
</gene>
<dbReference type="EMBL" id="BTGU01002894">
    <property type="protein sequence ID" value="GMN23148.1"/>
    <property type="molecule type" value="Genomic_DNA"/>
</dbReference>
<keyword evidence="1" id="KW-0812">Transmembrane</keyword>
<keyword evidence="1" id="KW-1133">Transmembrane helix</keyword>
<evidence type="ECO:0000313" key="3">
    <source>
        <dbReference type="Proteomes" id="UP001187192"/>
    </source>
</evidence>
<proteinExistence type="predicted"/>
<organism evidence="2 3">
    <name type="scientific">Ficus carica</name>
    <name type="common">Common fig</name>
    <dbReference type="NCBI Taxonomy" id="3494"/>
    <lineage>
        <taxon>Eukaryota</taxon>
        <taxon>Viridiplantae</taxon>
        <taxon>Streptophyta</taxon>
        <taxon>Embryophyta</taxon>
        <taxon>Tracheophyta</taxon>
        <taxon>Spermatophyta</taxon>
        <taxon>Magnoliopsida</taxon>
        <taxon>eudicotyledons</taxon>
        <taxon>Gunneridae</taxon>
        <taxon>Pentapetalae</taxon>
        <taxon>rosids</taxon>
        <taxon>fabids</taxon>
        <taxon>Rosales</taxon>
        <taxon>Moraceae</taxon>
        <taxon>Ficeae</taxon>
        <taxon>Ficus</taxon>
    </lineage>
</organism>
<keyword evidence="1" id="KW-0472">Membrane</keyword>
<sequence length="68" mass="7781">MHEHCSISWPIVFAIFVYVCSKMAIVEIFDKSVIVKLIEDSRSVIDVQVVADDPSRAKYLHVFGRVNE</sequence>
<dbReference type="Proteomes" id="UP001187192">
    <property type="component" value="Unassembled WGS sequence"/>
</dbReference>
<feature type="transmembrane region" description="Helical" evidence="1">
    <location>
        <begin position="6"/>
        <end position="29"/>
    </location>
</feature>
<dbReference type="AlphaFoldDB" id="A0AA87YU53"/>
<name>A0AA87YU53_FICCA</name>
<comment type="caution">
    <text evidence="2">The sequence shown here is derived from an EMBL/GenBank/DDBJ whole genome shotgun (WGS) entry which is preliminary data.</text>
</comment>
<protein>
    <submittedName>
        <fullName evidence="2">Uncharacterized protein</fullName>
    </submittedName>
</protein>
<feature type="non-terminal residue" evidence="2">
    <location>
        <position position="68"/>
    </location>
</feature>
<evidence type="ECO:0000313" key="2">
    <source>
        <dbReference type="EMBL" id="GMN23148.1"/>
    </source>
</evidence>
<accession>A0AA87YU53</accession>
<evidence type="ECO:0000256" key="1">
    <source>
        <dbReference type="SAM" id="Phobius"/>
    </source>
</evidence>